<protein>
    <submittedName>
        <fullName evidence="9">NADH/Ubiquinone/plastoquinone (Complex I)</fullName>
    </submittedName>
</protein>
<feature type="transmembrane region" description="Helical" evidence="7">
    <location>
        <begin position="385"/>
        <end position="405"/>
    </location>
</feature>
<evidence type="ECO:0000256" key="3">
    <source>
        <dbReference type="ARBA" id="ARBA00022692"/>
    </source>
</evidence>
<keyword evidence="10" id="KW-1185">Reference proteome</keyword>
<feature type="transmembrane region" description="Helical" evidence="7">
    <location>
        <begin position="216"/>
        <end position="233"/>
    </location>
</feature>
<gene>
    <name evidence="9" type="ordered locus">Smar_1057</name>
</gene>
<feature type="transmembrane region" description="Helical" evidence="7">
    <location>
        <begin position="426"/>
        <end position="450"/>
    </location>
</feature>
<feature type="transmembrane region" description="Helical" evidence="7">
    <location>
        <begin position="6"/>
        <end position="24"/>
    </location>
</feature>
<dbReference type="OrthoDB" id="19089at2157"/>
<keyword evidence="4 7" id="KW-1133">Transmembrane helix</keyword>
<dbReference type="GeneID" id="4906757"/>
<dbReference type="KEGG" id="smr:Smar_1057"/>
<dbReference type="Proteomes" id="UP000000254">
    <property type="component" value="Chromosome"/>
</dbReference>
<feature type="transmembrane region" description="Helical" evidence="7">
    <location>
        <begin position="306"/>
        <end position="330"/>
    </location>
</feature>
<feature type="transmembrane region" description="Helical" evidence="7">
    <location>
        <begin position="245"/>
        <end position="266"/>
    </location>
</feature>
<dbReference type="STRING" id="399550.Smar_1057"/>
<evidence type="ECO:0000256" key="6">
    <source>
        <dbReference type="ARBA" id="ARBA00023136"/>
    </source>
</evidence>
<sequence>MIITMMIIYVIFMILSISVIYLPVRKRSLLVFLRVIAYVLPAILSLLGLFDPISFVFIAVAIPVGLLVSLYNLWYAGSKYDRSWDLVRLLDLFNITIIYTFLAPNLLLFISIWTITEIIGFLLVSFEGGDEAFRAGYRFFFLKSLAFELSALSILAILSQNISIIDSLILPFNELPKTYLDLIQALLVTLGFITTSAIVPLHFWLPNAHSIAPSSASSVLSGLTVKMGFYGLIRITSFLRLPISYWWILLSLSILTSIYGFTVLLVQKDIKRLLAYSTIGNTGFIAALLSIYAISHNNLLYTATMLNIYAHAIYKAALFINTGTIVMLAHTRNIERLSGLVAFTPYSSMGVLFNILSVIGVPPTIGFIGKLVAVVALLIVNDLALKMLGLLTIVYAILISIIYGYRILSIHWRVTSIEFSASYIPLYPQIIELIMGSLGIIYGLIIFLLFNVGMLLILSIVNVFALLLVAVLIAVFYYNIRARIMREVSTS</sequence>
<dbReference type="HOGENOM" id="CLU_007100_9_5_2"/>
<reference evidence="10" key="1">
    <citation type="journal article" date="2009" name="BMC Genomics">
        <title>The complete genome sequence of Staphylothermus marinus reveals differences in sulfur metabolism among heterotrophic Crenarchaeota.</title>
        <authorList>
            <person name="Anderson I.J."/>
            <person name="Dharmarajan L."/>
            <person name="Rodriguez J."/>
            <person name="Hooper S."/>
            <person name="Porat I."/>
            <person name="Ulrich L.E."/>
            <person name="Elkins J.G."/>
            <person name="Mavromatis K."/>
            <person name="Sun H."/>
            <person name="Land M."/>
            <person name="Lapidus A."/>
            <person name="Lucas S."/>
            <person name="Barry K."/>
            <person name="Huber H."/>
            <person name="Zhulin I.B."/>
            <person name="Whitman W.B."/>
            <person name="Mukhopadhyay B."/>
            <person name="Woese C."/>
            <person name="Bristow J."/>
            <person name="Kyrpides N."/>
        </authorList>
    </citation>
    <scope>NUCLEOTIDE SEQUENCE [LARGE SCALE GENOMIC DNA]</scope>
    <source>
        <strain evidence="10">ATCC 43588 / DSM 3639 / JCM 9404 / F1</strain>
    </source>
</reference>
<evidence type="ECO:0000256" key="1">
    <source>
        <dbReference type="ARBA" id="ARBA00004651"/>
    </source>
</evidence>
<feature type="transmembrane region" description="Helical" evidence="7">
    <location>
        <begin position="108"/>
        <end position="128"/>
    </location>
</feature>
<dbReference type="GO" id="GO:0005886">
    <property type="term" value="C:plasma membrane"/>
    <property type="evidence" value="ECO:0007669"/>
    <property type="project" value="UniProtKB-SubCell"/>
</dbReference>
<feature type="transmembrane region" description="Helical" evidence="7">
    <location>
        <begin position="273"/>
        <end position="294"/>
    </location>
</feature>
<dbReference type="PANTHER" id="PTHR42682">
    <property type="entry name" value="HYDROGENASE-4 COMPONENT F"/>
    <property type="match status" value="1"/>
</dbReference>
<dbReference type="RefSeq" id="WP_011839346.1">
    <property type="nucleotide sequence ID" value="NC_009033.1"/>
</dbReference>
<feature type="transmembrane region" description="Helical" evidence="7">
    <location>
        <begin position="55"/>
        <end position="74"/>
    </location>
</feature>
<reference evidence="9 10" key="2">
    <citation type="journal article" date="2009" name="Stand. Genomic Sci.">
        <title>Complete genome sequence of Staphylothermus marinus Stetter and Fiala 1986 type strain F1.</title>
        <authorList>
            <person name="Anderson I.J."/>
            <person name="Sun H."/>
            <person name="Lapidus A."/>
            <person name="Copeland A."/>
            <person name="Glavina Del Rio T."/>
            <person name="Tice H."/>
            <person name="Dalin E."/>
            <person name="Lucas S."/>
            <person name="Barry K."/>
            <person name="Land M."/>
            <person name="Richardson P."/>
            <person name="Huber H."/>
            <person name="Kyrpides N.C."/>
        </authorList>
    </citation>
    <scope>NUCLEOTIDE SEQUENCE [LARGE SCALE GENOMIC DNA]</scope>
    <source>
        <strain evidence="10">ATCC 43588 / DSM 3639 / JCM 9404 / F1</strain>
    </source>
</reference>
<feature type="transmembrane region" description="Helical" evidence="7">
    <location>
        <begin position="456"/>
        <end position="478"/>
    </location>
</feature>
<evidence type="ECO:0000256" key="7">
    <source>
        <dbReference type="SAM" id="Phobius"/>
    </source>
</evidence>
<dbReference type="EMBL" id="CP000575">
    <property type="protein sequence ID" value="ABN70155.1"/>
    <property type="molecule type" value="Genomic_DNA"/>
</dbReference>
<evidence type="ECO:0000313" key="9">
    <source>
        <dbReference type="EMBL" id="ABN70155.1"/>
    </source>
</evidence>
<dbReference type="Pfam" id="PF00361">
    <property type="entry name" value="Proton_antipo_M"/>
    <property type="match status" value="1"/>
</dbReference>
<keyword evidence="5" id="KW-0560">Oxidoreductase</keyword>
<name>A3DNE5_STAMF</name>
<evidence type="ECO:0000259" key="8">
    <source>
        <dbReference type="Pfam" id="PF00361"/>
    </source>
</evidence>
<organism evidence="9 10">
    <name type="scientific">Staphylothermus marinus (strain ATCC 43588 / DSM 3639 / JCM 9404 / F1)</name>
    <dbReference type="NCBI Taxonomy" id="399550"/>
    <lineage>
        <taxon>Archaea</taxon>
        <taxon>Thermoproteota</taxon>
        <taxon>Thermoprotei</taxon>
        <taxon>Desulfurococcales</taxon>
        <taxon>Desulfurococcaceae</taxon>
        <taxon>Staphylothermus</taxon>
    </lineage>
</organism>
<evidence type="ECO:0000313" key="10">
    <source>
        <dbReference type="Proteomes" id="UP000000254"/>
    </source>
</evidence>
<dbReference type="PANTHER" id="PTHR42682:SF3">
    <property type="entry name" value="FORMATE HYDROGENLYASE SUBUNIT 3-RELATED"/>
    <property type="match status" value="1"/>
</dbReference>
<dbReference type="PRINTS" id="PR01434">
    <property type="entry name" value="NADHDHGNASE5"/>
</dbReference>
<feature type="transmembrane region" description="Helical" evidence="7">
    <location>
        <begin position="31"/>
        <end position="49"/>
    </location>
</feature>
<evidence type="ECO:0000256" key="2">
    <source>
        <dbReference type="ARBA" id="ARBA00022475"/>
    </source>
</evidence>
<keyword evidence="2" id="KW-1003">Cell membrane</keyword>
<feature type="transmembrane region" description="Helical" evidence="7">
    <location>
        <begin position="140"/>
        <end position="162"/>
    </location>
</feature>
<feature type="domain" description="NADH:quinone oxidoreductase/Mrp antiporter transmembrane" evidence="8">
    <location>
        <begin position="103"/>
        <end position="393"/>
    </location>
</feature>
<evidence type="ECO:0000256" key="5">
    <source>
        <dbReference type="ARBA" id="ARBA00023002"/>
    </source>
</evidence>
<comment type="subcellular location">
    <subcellularLocation>
        <location evidence="1">Cell membrane</location>
        <topology evidence="1">Multi-pass membrane protein</topology>
    </subcellularLocation>
</comment>
<evidence type="ECO:0000256" key="4">
    <source>
        <dbReference type="ARBA" id="ARBA00022989"/>
    </source>
</evidence>
<accession>A3DNE5</accession>
<feature type="transmembrane region" description="Helical" evidence="7">
    <location>
        <begin position="182"/>
        <end position="204"/>
    </location>
</feature>
<keyword evidence="3 7" id="KW-0812">Transmembrane</keyword>
<proteinExistence type="predicted"/>
<dbReference type="InterPro" id="IPR001750">
    <property type="entry name" value="ND/Mrp_TM"/>
</dbReference>
<dbReference type="GO" id="GO:0016491">
    <property type="term" value="F:oxidoreductase activity"/>
    <property type="evidence" value="ECO:0007669"/>
    <property type="project" value="UniProtKB-KW"/>
</dbReference>
<feature type="transmembrane region" description="Helical" evidence="7">
    <location>
        <begin position="351"/>
        <end position="379"/>
    </location>
</feature>
<dbReference type="AlphaFoldDB" id="A3DNE5"/>
<dbReference type="InterPro" id="IPR052175">
    <property type="entry name" value="ComplexI-like_HydComp"/>
</dbReference>
<keyword evidence="6 7" id="KW-0472">Membrane</keyword>
<dbReference type="eggNOG" id="arCOG01537">
    <property type="taxonomic scope" value="Archaea"/>
</dbReference>